<gene>
    <name evidence="2" type="ORF">POCTA_138.1.T1110197</name>
</gene>
<name>A0A8S1X2W8_PAROT</name>
<organism evidence="2 3">
    <name type="scientific">Paramecium octaurelia</name>
    <dbReference type="NCBI Taxonomy" id="43137"/>
    <lineage>
        <taxon>Eukaryota</taxon>
        <taxon>Sar</taxon>
        <taxon>Alveolata</taxon>
        <taxon>Ciliophora</taxon>
        <taxon>Intramacronucleata</taxon>
        <taxon>Oligohymenophorea</taxon>
        <taxon>Peniculida</taxon>
        <taxon>Parameciidae</taxon>
        <taxon>Paramecium</taxon>
    </lineage>
</organism>
<accession>A0A8S1X2W8</accession>
<dbReference type="Proteomes" id="UP000683925">
    <property type="component" value="Unassembled WGS sequence"/>
</dbReference>
<feature type="transmembrane region" description="Helical" evidence="1">
    <location>
        <begin position="102"/>
        <end position="121"/>
    </location>
</feature>
<keyword evidence="1" id="KW-0472">Membrane</keyword>
<keyword evidence="1" id="KW-1133">Transmembrane helix</keyword>
<evidence type="ECO:0000256" key="1">
    <source>
        <dbReference type="SAM" id="Phobius"/>
    </source>
</evidence>
<reference evidence="2" key="1">
    <citation type="submission" date="2021-01" db="EMBL/GenBank/DDBJ databases">
        <authorList>
            <consortium name="Genoscope - CEA"/>
            <person name="William W."/>
        </authorList>
    </citation>
    <scope>NUCLEOTIDE SEQUENCE</scope>
</reference>
<dbReference type="EMBL" id="CAJJDP010000111">
    <property type="protein sequence ID" value="CAD8196463.1"/>
    <property type="molecule type" value="Genomic_DNA"/>
</dbReference>
<evidence type="ECO:0000313" key="3">
    <source>
        <dbReference type="Proteomes" id="UP000683925"/>
    </source>
</evidence>
<keyword evidence="3" id="KW-1185">Reference proteome</keyword>
<dbReference type="AlphaFoldDB" id="A0A8S1X2W8"/>
<evidence type="ECO:0008006" key="4">
    <source>
        <dbReference type="Google" id="ProtNLM"/>
    </source>
</evidence>
<evidence type="ECO:0000313" key="2">
    <source>
        <dbReference type="EMBL" id="CAD8196463.1"/>
    </source>
</evidence>
<sequence>MTEIKEKLFNTKNVKHYQDMCLQQALVLKEKQIFISKYFQIDIQILQLKNTTSVTVDIFGNYENDTQLGYQIILGVDGSLKNQMIPTSLINLQAKITNLNPIILLLIAFMDLTLSIPKILIF</sequence>
<proteinExistence type="predicted"/>
<keyword evidence="1" id="KW-0812">Transmembrane</keyword>
<comment type="caution">
    <text evidence="2">The sequence shown here is derived from an EMBL/GenBank/DDBJ whole genome shotgun (WGS) entry which is preliminary data.</text>
</comment>
<protein>
    <recommendedName>
        <fullName evidence="4">Transmembrane protein</fullName>
    </recommendedName>
</protein>